<evidence type="ECO:0008006" key="3">
    <source>
        <dbReference type="Google" id="ProtNLM"/>
    </source>
</evidence>
<dbReference type="Proteomes" id="UP000214566">
    <property type="component" value="Unassembled WGS sequence"/>
</dbReference>
<organism evidence="1 2">
    <name type="scientific">Thiomonas delicata</name>
    <name type="common">Thiomonas cuprina</name>
    <dbReference type="NCBI Taxonomy" id="364030"/>
    <lineage>
        <taxon>Bacteria</taxon>
        <taxon>Pseudomonadati</taxon>
        <taxon>Pseudomonadota</taxon>
        <taxon>Betaproteobacteria</taxon>
        <taxon>Burkholderiales</taxon>
        <taxon>Thiomonas</taxon>
    </lineage>
</organism>
<dbReference type="EMBL" id="FLMQ01000056">
    <property type="protein sequence ID" value="SBP88390.1"/>
    <property type="molecule type" value="Genomic_DNA"/>
</dbReference>
<gene>
    <name evidence="1" type="ORF">THIARS_70010</name>
</gene>
<sequence length="58" mass="6425">MVLPTLDGWVRQRGHWSMFGIRLFSAYCVEKLPVAVRCHFSVGPPTLTRTPIAAPGSI</sequence>
<reference evidence="1 2" key="1">
    <citation type="submission" date="2016-06" db="EMBL/GenBank/DDBJ databases">
        <authorList>
            <person name="Kjaerup R.B."/>
            <person name="Dalgaard T.S."/>
            <person name="Juul-Madsen H.R."/>
        </authorList>
    </citation>
    <scope>NUCLEOTIDE SEQUENCE [LARGE SCALE GENOMIC DNA]</scope>
    <source>
        <strain evidence="1 2">DSM 16361</strain>
    </source>
</reference>
<name>A0A238D5E7_THIDL</name>
<proteinExistence type="predicted"/>
<accession>A0A238D5E7</accession>
<evidence type="ECO:0000313" key="1">
    <source>
        <dbReference type="EMBL" id="SBP88390.1"/>
    </source>
</evidence>
<evidence type="ECO:0000313" key="2">
    <source>
        <dbReference type="Proteomes" id="UP000214566"/>
    </source>
</evidence>
<dbReference type="AlphaFoldDB" id="A0A238D5E7"/>
<protein>
    <recommendedName>
        <fullName evidence="3">Transposase</fullName>
    </recommendedName>
</protein>
<keyword evidence="2" id="KW-1185">Reference proteome</keyword>